<sequence length="132" mass="14690">SFLKLHKGPLPTTPTGLPPLALDNKLIIEPLAIMDTKINSSTSPPTKLVLVQWKELAPKDTTWEPWTDLISDYHLEDKVSFAAVSIDSNGPISSGPNSDVLNGPSNDNRGNMRERPSRKHNMPNYLRDYITK</sequence>
<name>A0AAQ3NNL3_VIGMU</name>
<evidence type="ECO:0000313" key="4">
    <source>
        <dbReference type="Proteomes" id="UP001374535"/>
    </source>
</evidence>
<protein>
    <recommendedName>
        <fullName evidence="2">Chromo domain-containing protein</fullName>
    </recommendedName>
</protein>
<evidence type="ECO:0000256" key="1">
    <source>
        <dbReference type="SAM" id="MobiDB-lite"/>
    </source>
</evidence>
<evidence type="ECO:0000313" key="3">
    <source>
        <dbReference type="EMBL" id="WVZ12220.1"/>
    </source>
</evidence>
<dbReference type="SUPFAM" id="SSF54160">
    <property type="entry name" value="Chromo domain-like"/>
    <property type="match status" value="1"/>
</dbReference>
<feature type="non-terminal residue" evidence="3">
    <location>
        <position position="1"/>
    </location>
</feature>
<dbReference type="AlphaFoldDB" id="A0AAQ3NNL3"/>
<dbReference type="Proteomes" id="UP001374535">
    <property type="component" value="Chromosome 5"/>
</dbReference>
<dbReference type="EMBL" id="CP144696">
    <property type="protein sequence ID" value="WVZ12220.1"/>
    <property type="molecule type" value="Genomic_DNA"/>
</dbReference>
<keyword evidence="4" id="KW-1185">Reference proteome</keyword>
<feature type="region of interest" description="Disordered" evidence="1">
    <location>
        <begin position="86"/>
        <end position="132"/>
    </location>
</feature>
<accession>A0AAQ3NNL3</accession>
<feature type="domain" description="Chromo" evidence="2">
    <location>
        <begin position="32"/>
        <end position="72"/>
    </location>
</feature>
<evidence type="ECO:0000259" key="2">
    <source>
        <dbReference type="Pfam" id="PF00385"/>
    </source>
</evidence>
<organism evidence="3 4">
    <name type="scientific">Vigna mungo</name>
    <name type="common">Black gram</name>
    <name type="synonym">Phaseolus mungo</name>
    <dbReference type="NCBI Taxonomy" id="3915"/>
    <lineage>
        <taxon>Eukaryota</taxon>
        <taxon>Viridiplantae</taxon>
        <taxon>Streptophyta</taxon>
        <taxon>Embryophyta</taxon>
        <taxon>Tracheophyta</taxon>
        <taxon>Spermatophyta</taxon>
        <taxon>Magnoliopsida</taxon>
        <taxon>eudicotyledons</taxon>
        <taxon>Gunneridae</taxon>
        <taxon>Pentapetalae</taxon>
        <taxon>rosids</taxon>
        <taxon>fabids</taxon>
        <taxon>Fabales</taxon>
        <taxon>Fabaceae</taxon>
        <taxon>Papilionoideae</taxon>
        <taxon>50 kb inversion clade</taxon>
        <taxon>NPAAA clade</taxon>
        <taxon>indigoferoid/millettioid clade</taxon>
        <taxon>Phaseoleae</taxon>
        <taxon>Vigna</taxon>
    </lineage>
</organism>
<feature type="compositionally biased region" description="Polar residues" evidence="1">
    <location>
        <begin position="86"/>
        <end position="109"/>
    </location>
</feature>
<reference evidence="3 4" key="1">
    <citation type="journal article" date="2023" name="Life. Sci Alliance">
        <title>Evolutionary insights into 3D genome organization and epigenetic landscape of Vigna mungo.</title>
        <authorList>
            <person name="Junaid A."/>
            <person name="Singh B."/>
            <person name="Bhatia S."/>
        </authorList>
    </citation>
    <scope>NUCLEOTIDE SEQUENCE [LARGE SCALE GENOMIC DNA]</scope>
    <source>
        <strain evidence="3">Urdbean</strain>
    </source>
</reference>
<dbReference type="InterPro" id="IPR016197">
    <property type="entry name" value="Chromo-like_dom_sf"/>
</dbReference>
<proteinExistence type="predicted"/>
<dbReference type="InterPro" id="IPR023780">
    <property type="entry name" value="Chromo_domain"/>
</dbReference>
<dbReference type="Pfam" id="PF00385">
    <property type="entry name" value="Chromo"/>
    <property type="match status" value="1"/>
</dbReference>
<gene>
    <name evidence="3" type="ORF">V8G54_016750</name>
</gene>